<comment type="caution">
    <text evidence="1">The sequence shown here is derived from an EMBL/GenBank/DDBJ whole genome shotgun (WGS) entry which is preliminary data.</text>
</comment>
<protein>
    <submittedName>
        <fullName evidence="1">Uncharacterized protein</fullName>
    </submittedName>
</protein>
<keyword evidence="2" id="KW-1185">Reference proteome</keyword>
<gene>
    <name evidence="1" type="ORF">J1N35_008383</name>
</gene>
<proteinExistence type="predicted"/>
<organism evidence="1 2">
    <name type="scientific">Gossypium stocksii</name>
    <dbReference type="NCBI Taxonomy" id="47602"/>
    <lineage>
        <taxon>Eukaryota</taxon>
        <taxon>Viridiplantae</taxon>
        <taxon>Streptophyta</taxon>
        <taxon>Embryophyta</taxon>
        <taxon>Tracheophyta</taxon>
        <taxon>Spermatophyta</taxon>
        <taxon>Magnoliopsida</taxon>
        <taxon>eudicotyledons</taxon>
        <taxon>Gunneridae</taxon>
        <taxon>Pentapetalae</taxon>
        <taxon>rosids</taxon>
        <taxon>malvids</taxon>
        <taxon>Malvales</taxon>
        <taxon>Malvaceae</taxon>
        <taxon>Malvoideae</taxon>
        <taxon>Gossypium</taxon>
    </lineage>
</organism>
<accession>A0A9D4AGF8</accession>
<evidence type="ECO:0000313" key="2">
    <source>
        <dbReference type="Proteomes" id="UP000828251"/>
    </source>
</evidence>
<dbReference type="AlphaFoldDB" id="A0A9D4AGF8"/>
<dbReference type="Proteomes" id="UP000828251">
    <property type="component" value="Unassembled WGS sequence"/>
</dbReference>
<evidence type="ECO:0000313" key="1">
    <source>
        <dbReference type="EMBL" id="KAH1115005.1"/>
    </source>
</evidence>
<sequence>MSRHTRSYVVTSRVVCFIFRASSEVCHDILRLCRITEELFERDPKIRFAIMKSKKKCHSIPNSPLVIIASNSKIDIDDGVFSYMLKKMEALCQLNMSTGKKLSFSKEKNKGSKMWSKRKIM</sequence>
<dbReference type="EMBL" id="JAIQCV010000003">
    <property type="protein sequence ID" value="KAH1115005.1"/>
    <property type="molecule type" value="Genomic_DNA"/>
</dbReference>
<reference evidence="1 2" key="1">
    <citation type="journal article" date="2021" name="Plant Biotechnol. J.">
        <title>Multi-omics assisted identification of the key and species-specific regulatory components of drought-tolerant mechanisms in Gossypium stocksii.</title>
        <authorList>
            <person name="Yu D."/>
            <person name="Ke L."/>
            <person name="Zhang D."/>
            <person name="Wu Y."/>
            <person name="Sun Y."/>
            <person name="Mei J."/>
            <person name="Sun J."/>
            <person name="Sun Y."/>
        </authorList>
    </citation>
    <scope>NUCLEOTIDE SEQUENCE [LARGE SCALE GENOMIC DNA]</scope>
    <source>
        <strain evidence="2">cv. E1</strain>
        <tissue evidence="1">Leaf</tissue>
    </source>
</reference>
<name>A0A9D4AGF8_9ROSI</name>